<dbReference type="Proteomes" id="UP000182011">
    <property type="component" value="Unassembled WGS sequence"/>
</dbReference>
<protein>
    <submittedName>
        <fullName evidence="2">Cytochrome oxidase Cu insertion factor, SCO1/SenC/PrrC family</fullName>
    </submittedName>
</protein>
<dbReference type="Gene3D" id="3.40.30.10">
    <property type="entry name" value="Glutaredoxin"/>
    <property type="match status" value="1"/>
</dbReference>
<dbReference type="RefSeq" id="WP_047133841.1">
    <property type="nucleotide sequence ID" value="NZ_CZVL01000032.1"/>
</dbReference>
<dbReference type="InterPro" id="IPR036249">
    <property type="entry name" value="Thioredoxin-like_sf"/>
</dbReference>
<accession>A0A0P1LM43</accession>
<evidence type="ECO:0000256" key="1">
    <source>
        <dbReference type="SAM" id="Phobius"/>
    </source>
</evidence>
<organism evidence="2 3">
    <name type="scientific">Candidatus Kryptonium thompsonii</name>
    <dbReference type="NCBI Taxonomy" id="1633631"/>
    <lineage>
        <taxon>Bacteria</taxon>
        <taxon>Pseudomonadati</taxon>
        <taxon>Candidatus Kryptoniota</taxon>
        <taxon>Candidatus Kryptonium</taxon>
    </lineage>
</organism>
<evidence type="ECO:0000313" key="2">
    <source>
        <dbReference type="EMBL" id="CUU09311.1"/>
    </source>
</evidence>
<evidence type="ECO:0000313" key="3">
    <source>
        <dbReference type="Proteomes" id="UP000182011"/>
    </source>
</evidence>
<accession>A0A0N7MVY0</accession>
<gene>
    <name evidence="2" type="ORF">JGI4_02334</name>
</gene>
<sequence>MGGKIAEKKLEFISIVAINIMWLFLIAVWFLSGFENEIGSLIRTYCFGYGAYGSDVIISKTISMILPPAVITAILIILFFKSKFFRRGIFATTVFLVVLLIPVYIIRTNMVASPPLPVDKEIPTDIKFLDIDGNIFNFSQVGDDEYILTFFYISCHGSCPLIIYEVKRISLKSNIPIVMVSLNPADDVKKLRAFYFENGFKKTVKIIRAEREDLVRFIESLNLSIGIPEKVSENPQIIHPVLFIRCKGNKVLSEVYGLGVLEKF</sequence>
<dbReference type="OrthoDB" id="339426at2"/>
<dbReference type="AlphaFoldDB" id="A0A0P1LQY7"/>
<keyword evidence="1" id="KW-0812">Transmembrane</keyword>
<accession>A0A0P1LWW9</accession>
<feature type="transmembrane region" description="Helical" evidence="1">
    <location>
        <begin position="87"/>
        <end position="106"/>
    </location>
</feature>
<name>A0A0P1LQY7_9BACT</name>
<feature type="transmembrane region" description="Helical" evidence="1">
    <location>
        <begin position="57"/>
        <end position="80"/>
    </location>
</feature>
<dbReference type="STRING" id="1633631.GCA_001442925_02322"/>
<accession>A0A0P1LQY7</accession>
<keyword evidence="1" id="KW-0472">Membrane</keyword>
<proteinExistence type="predicted"/>
<feature type="transmembrane region" description="Helical" evidence="1">
    <location>
        <begin position="12"/>
        <end position="31"/>
    </location>
</feature>
<keyword evidence="1" id="KW-1133">Transmembrane helix</keyword>
<accession>A0A0S4NGR6</accession>
<dbReference type="EMBL" id="FAOP01000016">
    <property type="protein sequence ID" value="CUU09311.1"/>
    <property type="molecule type" value="Genomic_DNA"/>
</dbReference>
<reference evidence="2 3" key="1">
    <citation type="submission" date="2015-11" db="EMBL/GenBank/DDBJ databases">
        <authorList>
            <person name="Zhang Y."/>
            <person name="Guo Z."/>
        </authorList>
    </citation>
    <scope>NUCLEOTIDE SEQUENCE [LARGE SCALE GENOMIC DNA]</scope>
    <source>
        <strain evidence="2">JGI-4</strain>
    </source>
</reference>
<accession>A0A0P1MEI3</accession>
<dbReference type="SUPFAM" id="SSF52833">
    <property type="entry name" value="Thioredoxin-like"/>
    <property type="match status" value="1"/>
</dbReference>